<accession>A0A1T5M7A1</accession>
<protein>
    <submittedName>
        <fullName evidence="1">CheB methylesterase</fullName>
    </submittedName>
</protein>
<organism evidence="1 2">
    <name type="scientific">Ohtaekwangia koreensis</name>
    <dbReference type="NCBI Taxonomy" id="688867"/>
    <lineage>
        <taxon>Bacteria</taxon>
        <taxon>Pseudomonadati</taxon>
        <taxon>Bacteroidota</taxon>
        <taxon>Cytophagia</taxon>
        <taxon>Cytophagales</taxon>
        <taxon>Fulvivirgaceae</taxon>
        <taxon>Ohtaekwangia</taxon>
    </lineage>
</organism>
<evidence type="ECO:0000313" key="2">
    <source>
        <dbReference type="Proteomes" id="UP000190961"/>
    </source>
</evidence>
<keyword evidence="2" id="KW-1185">Reference proteome</keyword>
<dbReference type="OrthoDB" id="1524092at2"/>
<name>A0A1T5M7A1_9BACT</name>
<dbReference type="AlphaFoldDB" id="A0A1T5M7A1"/>
<dbReference type="InterPro" id="IPR035909">
    <property type="entry name" value="CheB_C"/>
</dbReference>
<gene>
    <name evidence="1" type="ORF">SAMN05660236_4532</name>
</gene>
<evidence type="ECO:0000313" key="1">
    <source>
        <dbReference type="EMBL" id="SKC83739.1"/>
    </source>
</evidence>
<dbReference type="EMBL" id="FUZU01000003">
    <property type="protein sequence ID" value="SKC83739.1"/>
    <property type="molecule type" value="Genomic_DNA"/>
</dbReference>
<proteinExistence type="predicted"/>
<reference evidence="1 2" key="1">
    <citation type="submission" date="2017-02" db="EMBL/GenBank/DDBJ databases">
        <authorList>
            <person name="Peterson S.W."/>
        </authorList>
    </citation>
    <scope>NUCLEOTIDE SEQUENCE [LARGE SCALE GENOMIC DNA]</scope>
    <source>
        <strain evidence="1 2">DSM 25262</strain>
    </source>
</reference>
<dbReference type="RefSeq" id="WP_079689050.1">
    <property type="nucleotide sequence ID" value="NZ_FUZU01000003.1"/>
</dbReference>
<dbReference type="Proteomes" id="UP000190961">
    <property type="component" value="Unassembled WGS sequence"/>
</dbReference>
<dbReference type="STRING" id="688867.SAMN05660236_4532"/>
<sequence length="72" mass="7972">MAKRRFIVVVGASAGGSVALTEFFDSLTPDLKHTIFTCKIPHHREKIKTGHIYVAPPDNHMMVKIVGFNPVV</sequence>
<dbReference type="SUPFAM" id="SSF52738">
    <property type="entry name" value="Methylesterase CheB, C-terminal domain"/>
    <property type="match status" value="1"/>
</dbReference>